<dbReference type="EMBL" id="QENY01000010">
    <property type="protein sequence ID" value="PVX53610.1"/>
    <property type="molecule type" value="Genomic_DNA"/>
</dbReference>
<dbReference type="Gene3D" id="3.90.70.50">
    <property type="entry name" value="Peptidase C10, streptopain"/>
    <property type="match status" value="1"/>
</dbReference>
<comment type="similarity">
    <text evidence="1">Belongs to the peptidase C10 family.</text>
</comment>
<dbReference type="Pfam" id="PF01640">
    <property type="entry name" value="Peptidase_C10"/>
    <property type="match status" value="1"/>
</dbReference>
<organism evidence="10 11">
    <name type="scientific">Hallella colorans</name>
    <dbReference type="NCBI Taxonomy" id="1703337"/>
    <lineage>
        <taxon>Bacteria</taxon>
        <taxon>Pseudomonadati</taxon>
        <taxon>Bacteroidota</taxon>
        <taxon>Bacteroidia</taxon>
        <taxon>Bacteroidales</taxon>
        <taxon>Prevotellaceae</taxon>
        <taxon>Hallella</taxon>
    </lineage>
</organism>
<dbReference type="InterPro" id="IPR025896">
    <property type="entry name" value="Spi_Prtas-inh"/>
</dbReference>
<dbReference type="InterPro" id="IPR045474">
    <property type="entry name" value="GEVED"/>
</dbReference>
<dbReference type="InterPro" id="IPR038765">
    <property type="entry name" value="Papain-like_cys_pep_sf"/>
</dbReference>
<keyword evidence="5" id="KW-0788">Thiol protease</keyword>
<dbReference type="Pfam" id="PF20009">
    <property type="entry name" value="GEVED"/>
    <property type="match status" value="2"/>
</dbReference>
<evidence type="ECO:0000256" key="2">
    <source>
        <dbReference type="ARBA" id="ARBA00022670"/>
    </source>
</evidence>
<evidence type="ECO:0000256" key="3">
    <source>
        <dbReference type="ARBA" id="ARBA00022729"/>
    </source>
</evidence>
<evidence type="ECO:0000256" key="1">
    <source>
        <dbReference type="ARBA" id="ARBA00009693"/>
    </source>
</evidence>
<comment type="caution">
    <text evidence="10">The sequence shown here is derived from an EMBL/GenBank/DDBJ whole genome shotgun (WGS) entry which is preliminary data.</text>
</comment>
<keyword evidence="11" id="KW-1185">Reference proteome</keyword>
<dbReference type="PRINTS" id="PR00797">
    <property type="entry name" value="STREPTOPAIN"/>
</dbReference>
<feature type="active site" description="Proton acceptor" evidence="6">
    <location>
        <position position="340"/>
    </location>
</feature>
<keyword evidence="4" id="KW-0378">Hydrolase</keyword>
<evidence type="ECO:0000313" key="11">
    <source>
        <dbReference type="Proteomes" id="UP000245870"/>
    </source>
</evidence>
<dbReference type="Proteomes" id="UP000245870">
    <property type="component" value="Unassembled WGS sequence"/>
</dbReference>
<feature type="domain" description="GEVED" evidence="9">
    <location>
        <begin position="481"/>
        <end position="553"/>
    </location>
</feature>
<evidence type="ECO:0000259" key="9">
    <source>
        <dbReference type="Pfam" id="PF20009"/>
    </source>
</evidence>
<feature type="compositionally biased region" description="Basic and acidic residues" evidence="7">
    <location>
        <begin position="564"/>
        <end position="580"/>
    </location>
</feature>
<evidence type="ECO:0000256" key="4">
    <source>
        <dbReference type="ARBA" id="ARBA00022801"/>
    </source>
</evidence>
<feature type="domain" description="Spi protease inhibitor" evidence="8">
    <location>
        <begin position="38"/>
        <end position="144"/>
    </location>
</feature>
<sequence length="740" mass="83069">MKRFSKLLYGLFFVGLFTLWGCQTDEFQSISTNNSESNFVEEKEALEIAGNFLEQNSDVAQVKTRANGIPELKMVYTDGKPLTRASNAQRSTYYIINYGDDGYIVVSASKGTYPILGYSTNGKFDPNRIPVNMRELLDGYSKEIRFAYDNVKIDDRIKQMRQTAIAGTNQEMNAQTAVSPLLANIHWNQAPYYNAYCPANCPVGCVATATSQIMRFYEYPARGKGYHSYNSSYGTLSFNYNYDLNWKNMPYSVLRGSNDDVASLCYGVAVGLDMGFSPSGSGTFQQYVPQMLKNYYSYPDAVTSLERSNYSTTQWESIVRNELDNRRPVQYAGSGDGGGHSFVCDGYSSNGYFHINWGWGGYSDGYFLLNALDPSGLGIGGGSGGFNYWQTIVVNFAPPGYNDGNDPDPTPDPTPTDNYAPSYSDYFNSTYIYYVSIGDMQNYSGASSYTFFNNKKVELEAGSSNYITLMPRFPNGVYPMYWCVWVDFNGNKKFEDNERVLAQYMNSDNYFYRMFKVPTDAVKGETRVRVSAKWGSYPKPDEHFTYGEVEDYTAVITKPSVPEPDPKPNPDPDPDPKPDPNPDPTPDPTPDPDPDPTPNPTTYCTVGAANFSSAYISQISLSTMTKVSGGSAYSDFTSYIAYASQGQSFKYVLTPGFKSSFRNKMYWRVYVDFNNDGVFSPNEKKVERYSYYGFSGYIYVPATTQKGNYRIRIIASPDRYQDPCGGFSNGEVEDYTLQVR</sequence>
<keyword evidence="2" id="KW-0645">Protease</keyword>
<protein>
    <submittedName>
        <fullName evidence="10">Spi protease inhibitor</fullName>
    </submittedName>
</protein>
<evidence type="ECO:0000259" key="8">
    <source>
        <dbReference type="Pfam" id="PF13734"/>
    </source>
</evidence>
<feature type="region of interest" description="Disordered" evidence="7">
    <location>
        <begin position="558"/>
        <end position="603"/>
    </location>
</feature>
<dbReference type="OrthoDB" id="2235251at2"/>
<reference evidence="10 11" key="1">
    <citation type="submission" date="2018-05" db="EMBL/GenBank/DDBJ databases">
        <title>Genomic Encyclopedia of Type Strains, Phase IV (KMG-IV): sequencing the most valuable type-strain genomes for metagenomic binning, comparative biology and taxonomic classification.</title>
        <authorList>
            <person name="Goeker M."/>
        </authorList>
    </citation>
    <scope>NUCLEOTIDE SEQUENCE [LARGE SCALE GENOMIC DNA]</scope>
    <source>
        <strain evidence="10 11">DSM 100333</strain>
    </source>
</reference>
<proteinExistence type="inferred from homology"/>
<evidence type="ECO:0000256" key="5">
    <source>
        <dbReference type="ARBA" id="ARBA00022807"/>
    </source>
</evidence>
<name>A0A2U0U7I6_9BACT</name>
<dbReference type="SUPFAM" id="SSF54001">
    <property type="entry name" value="Cysteine proteinases"/>
    <property type="match status" value="1"/>
</dbReference>
<dbReference type="AlphaFoldDB" id="A0A2U0U7I6"/>
<feature type="compositionally biased region" description="Pro residues" evidence="7">
    <location>
        <begin position="581"/>
        <end position="599"/>
    </location>
</feature>
<accession>A0A2U0U7I6</accession>
<feature type="domain" description="GEVED" evidence="9">
    <location>
        <begin position="666"/>
        <end position="738"/>
    </location>
</feature>
<gene>
    <name evidence="10" type="ORF">C7379_11035</name>
</gene>
<dbReference type="RefSeq" id="WP_116616534.1">
    <property type="nucleotide sequence ID" value="NZ_CAMPWS010000003.1"/>
</dbReference>
<evidence type="ECO:0000313" key="10">
    <source>
        <dbReference type="EMBL" id="PVX53610.1"/>
    </source>
</evidence>
<evidence type="ECO:0000256" key="6">
    <source>
        <dbReference type="PIRSR" id="PIRSR600200-1"/>
    </source>
</evidence>
<feature type="active site" description="Nucleophile" evidence="6">
    <location>
        <position position="205"/>
    </location>
</feature>
<dbReference type="InterPro" id="IPR044934">
    <property type="entry name" value="Streptopain_sf"/>
</dbReference>
<keyword evidence="3" id="KW-0732">Signal</keyword>
<dbReference type="GO" id="GO:0006508">
    <property type="term" value="P:proteolysis"/>
    <property type="evidence" value="ECO:0007669"/>
    <property type="project" value="UniProtKB-KW"/>
</dbReference>
<evidence type="ECO:0000256" key="7">
    <source>
        <dbReference type="SAM" id="MobiDB-lite"/>
    </source>
</evidence>
<dbReference type="GO" id="GO:0008234">
    <property type="term" value="F:cysteine-type peptidase activity"/>
    <property type="evidence" value="ECO:0007669"/>
    <property type="project" value="UniProtKB-KW"/>
</dbReference>
<dbReference type="Pfam" id="PF13734">
    <property type="entry name" value="Inhibitor_I69"/>
    <property type="match status" value="1"/>
</dbReference>
<dbReference type="InterPro" id="IPR000200">
    <property type="entry name" value="Peptidase_C10"/>
</dbReference>